<dbReference type="Gene3D" id="3.30.160.60">
    <property type="entry name" value="Classic Zinc Finger"/>
    <property type="match status" value="1"/>
</dbReference>
<dbReference type="EMBL" id="MCGE01000003">
    <property type="protein sequence ID" value="ORZ23015.1"/>
    <property type="molecule type" value="Genomic_DNA"/>
</dbReference>
<keyword evidence="2" id="KW-0238">DNA-binding</keyword>
<evidence type="ECO:0000256" key="1">
    <source>
        <dbReference type="ARBA" id="ARBA00023015"/>
    </source>
</evidence>
<sequence>MKMTLVILILQSMKRLFSFSSFTFLGTQHYLIYITLMGKPELQPSSCVFGADDLDDWLESDLRQSGILPSKSNKGDRSREVSKYNNWGGHSFCDGSDDKTEVGDCVVDHTKNDTASSSTQLAPILKTFFTTLQHHQPQQYQQARVSPIHNTKTSTTITTVTTTKRHREMNDTPGMVDVLDTLVLKRLKNTDAARRSRQRKLKKMEGLQSRVAELETHNKKLQSQVTMAENGRDAAKVKESRQRERVTTLEAQLAEAHQSLLVKQEPLGQEKLGVDGDSQCSF</sequence>
<feature type="domain" description="BZIP" evidence="6">
    <location>
        <begin position="185"/>
        <end position="225"/>
    </location>
</feature>
<proteinExistence type="predicted"/>
<dbReference type="InterPro" id="IPR004827">
    <property type="entry name" value="bZIP"/>
</dbReference>
<feature type="region of interest" description="Disordered" evidence="5">
    <location>
        <begin position="223"/>
        <end position="243"/>
    </location>
</feature>
<feature type="compositionally biased region" description="Basic and acidic residues" evidence="5">
    <location>
        <begin position="230"/>
        <end position="243"/>
    </location>
</feature>
<dbReference type="STRING" id="90262.A0A1X2IVB5"/>
<dbReference type="GO" id="GO:0005634">
    <property type="term" value="C:nucleus"/>
    <property type="evidence" value="ECO:0007669"/>
    <property type="project" value="TreeGrafter"/>
</dbReference>
<keyword evidence="3" id="KW-0804">Transcription</keyword>
<evidence type="ECO:0000256" key="4">
    <source>
        <dbReference type="ARBA" id="ARBA00023242"/>
    </source>
</evidence>
<dbReference type="PANTHER" id="PTHR45764">
    <property type="entry name" value="BZIP TRANSCRIPTION FACTOR 44"/>
    <property type="match status" value="1"/>
</dbReference>
<organism evidence="7 8">
    <name type="scientific">Absidia repens</name>
    <dbReference type="NCBI Taxonomy" id="90262"/>
    <lineage>
        <taxon>Eukaryota</taxon>
        <taxon>Fungi</taxon>
        <taxon>Fungi incertae sedis</taxon>
        <taxon>Mucoromycota</taxon>
        <taxon>Mucoromycotina</taxon>
        <taxon>Mucoromycetes</taxon>
        <taxon>Mucorales</taxon>
        <taxon>Cunninghamellaceae</taxon>
        <taxon>Absidia</taxon>
    </lineage>
</organism>
<dbReference type="SMART" id="SM00338">
    <property type="entry name" value="BRLZ"/>
    <property type="match status" value="1"/>
</dbReference>
<keyword evidence="1" id="KW-0805">Transcription regulation</keyword>
<evidence type="ECO:0000256" key="3">
    <source>
        <dbReference type="ARBA" id="ARBA00023163"/>
    </source>
</evidence>
<reference evidence="7 8" key="1">
    <citation type="submission" date="2016-07" db="EMBL/GenBank/DDBJ databases">
        <title>Pervasive Adenine N6-methylation of Active Genes in Fungi.</title>
        <authorList>
            <consortium name="DOE Joint Genome Institute"/>
            <person name="Mondo S.J."/>
            <person name="Dannebaum R.O."/>
            <person name="Kuo R.C."/>
            <person name="Labutti K."/>
            <person name="Haridas S."/>
            <person name="Kuo A."/>
            <person name="Salamov A."/>
            <person name="Ahrendt S.R."/>
            <person name="Lipzen A."/>
            <person name="Sullivan W."/>
            <person name="Andreopoulos W.B."/>
            <person name="Clum A."/>
            <person name="Lindquist E."/>
            <person name="Daum C."/>
            <person name="Ramamoorthy G.K."/>
            <person name="Gryganskyi A."/>
            <person name="Culley D."/>
            <person name="Magnuson J.K."/>
            <person name="James T.Y."/>
            <person name="O'Malley M.A."/>
            <person name="Stajich J.E."/>
            <person name="Spatafora J.W."/>
            <person name="Visel A."/>
            <person name="Grigoriev I.V."/>
        </authorList>
    </citation>
    <scope>NUCLEOTIDE SEQUENCE [LARGE SCALE GENOMIC DNA]</scope>
    <source>
        <strain evidence="7 8">NRRL 1336</strain>
    </source>
</reference>
<dbReference type="AlphaFoldDB" id="A0A1X2IVB5"/>
<evidence type="ECO:0000256" key="5">
    <source>
        <dbReference type="SAM" id="MobiDB-lite"/>
    </source>
</evidence>
<dbReference type="SUPFAM" id="SSF57959">
    <property type="entry name" value="Leucine zipper domain"/>
    <property type="match status" value="1"/>
</dbReference>
<keyword evidence="4" id="KW-0539">Nucleus</keyword>
<gene>
    <name evidence="7" type="ORF">BCR42DRAFT_127549</name>
</gene>
<dbReference type="PANTHER" id="PTHR45764:SF38">
    <property type="entry name" value="BZIP TRANSCRIPTION FACTOR 44"/>
    <property type="match status" value="1"/>
</dbReference>
<comment type="caution">
    <text evidence="7">The sequence shown here is derived from an EMBL/GenBank/DDBJ whole genome shotgun (WGS) entry which is preliminary data.</text>
</comment>
<dbReference type="CDD" id="cd12193">
    <property type="entry name" value="bZIP_GCN4"/>
    <property type="match status" value="1"/>
</dbReference>
<name>A0A1X2IVB5_9FUNG</name>
<evidence type="ECO:0000313" key="8">
    <source>
        <dbReference type="Proteomes" id="UP000193560"/>
    </source>
</evidence>
<evidence type="ECO:0000259" key="6">
    <source>
        <dbReference type="PROSITE" id="PS50217"/>
    </source>
</evidence>
<dbReference type="GO" id="GO:0045893">
    <property type="term" value="P:positive regulation of DNA-templated transcription"/>
    <property type="evidence" value="ECO:0007669"/>
    <property type="project" value="TreeGrafter"/>
</dbReference>
<dbReference type="PROSITE" id="PS00036">
    <property type="entry name" value="BZIP_BASIC"/>
    <property type="match status" value="1"/>
</dbReference>
<protein>
    <recommendedName>
        <fullName evidence="6">BZIP domain-containing protein</fullName>
    </recommendedName>
</protein>
<dbReference type="InterPro" id="IPR046347">
    <property type="entry name" value="bZIP_sf"/>
</dbReference>
<dbReference type="GO" id="GO:0003700">
    <property type="term" value="F:DNA-binding transcription factor activity"/>
    <property type="evidence" value="ECO:0007669"/>
    <property type="project" value="InterPro"/>
</dbReference>
<dbReference type="GO" id="GO:0000976">
    <property type="term" value="F:transcription cis-regulatory region binding"/>
    <property type="evidence" value="ECO:0007669"/>
    <property type="project" value="TreeGrafter"/>
</dbReference>
<accession>A0A1X2IVB5</accession>
<dbReference type="OrthoDB" id="2257100at2759"/>
<dbReference type="Pfam" id="PF07716">
    <property type="entry name" value="bZIP_2"/>
    <property type="match status" value="1"/>
</dbReference>
<keyword evidence="8" id="KW-1185">Reference proteome</keyword>
<dbReference type="Proteomes" id="UP000193560">
    <property type="component" value="Unassembled WGS sequence"/>
</dbReference>
<evidence type="ECO:0000313" key="7">
    <source>
        <dbReference type="EMBL" id="ORZ23015.1"/>
    </source>
</evidence>
<evidence type="ECO:0000256" key="2">
    <source>
        <dbReference type="ARBA" id="ARBA00023125"/>
    </source>
</evidence>
<dbReference type="PROSITE" id="PS50217">
    <property type="entry name" value="BZIP"/>
    <property type="match status" value="1"/>
</dbReference>